<dbReference type="Gene3D" id="1.10.357.10">
    <property type="entry name" value="Tetracycline Repressor, domain 2"/>
    <property type="match status" value="1"/>
</dbReference>
<evidence type="ECO:0000256" key="3">
    <source>
        <dbReference type="SAM" id="Coils"/>
    </source>
</evidence>
<evidence type="ECO:0000256" key="2">
    <source>
        <dbReference type="PROSITE-ProRule" id="PRU00335"/>
    </source>
</evidence>
<keyword evidence="6" id="KW-1185">Reference proteome</keyword>
<dbReference type="EMBL" id="MLBF01000030">
    <property type="protein sequence ID" value="OLN29735.1"/>
    <property type="molecule type" value="Genomic_DNA"/>
</dbReference>
<dbReference type="InterPro" id="IPR023772">
    <property type="entry name" value="DNA-bd_HTH_TetR-type_CS"/>
</dbReference>
<dbReference type="SUPFAM" id="SSF46689">
    <property type="entry name" value="Homeodomain-like"/>
    <property type="match status" value="1"/>
</dbReference>
<evidence type="ECO:0000259" key="4">
    <source>
        <dbReference type="PROSITE" id="PS50977"/>
    </source>
</evidence>
<evidence type="ECO:0000313" key="6">
    <source>
        <dbReference type="Proteomes" id="UP000186102"/>
    </source>
</evidence>
<comment type="caution">
    <text evidence="5">The sequence shown here is derived from an EMBL/GenBank/DDBJ whole genome shotgun (WGS) entry which is preliminary data.</text>
</comment>
<evidence type="ECO:0000256" key="1">
    <source>
        <dbReference type="ARBA" id="ARBA00023125"/>
    </source>
</evidence>
<dbReference type="PROSITE" id="PS50977">
    <property type="entry name" value="HTH_TETR_2"/>
    <property type="match status" value="1"/>
</dbReference>
<name>A0A1Q8QQX1_9FIRM</name>
<feature type="coiled-coil region" evidence="3">
    <location>
        <begin position="174"/>
        <end position="201"/>
    </location>
</feature>
<keyword evidence="1 2" id="KW-0238">DNA-binding</keyword>
<dbReference type="PANTHER" id="PTHR43479:SF11">
    <property type="entry name" value="ACREF_ENVCD OPERON REPRESSOR-RELATED"/>
    <property type="match status" value="1"/>
</dbReference>
<dbReference type="OrthoDB" id="9780939at2"/>
<protein>
    <submittedName>
        <fullName evidence="5">Transcriptional regulator, TetR family</fullName>
    </submittedName>
</protein>
<dbReference type="Pfam" id="PF00440">
    <property type="entry name" value="TetR_N"/>
    <property type="match status" value="1"/>
</dbReference>
<evidence type="ECO:0000313" key="5">
    <source>
        <dbReference type="EMBL" id="OLN29735.1"/>
    </source>
</evidence>
<reference evidence="5 6" key="1">
    <citation type="submission" date="2016-09" db="EMBL/GenBank/DDBJ databases">
        <title>Complete genome of Desulfosporosinus sp. OL.</title>
        <authorList>
            <person name="Mardanov A."/>
            <person name="Beletsky A."/>
            <person name="Panova A."/>
            <person name="Karnachuk O."/>
            <person name="Ravin N."/>
        </authorList>
    </citation>
    <scope>NUCLEOTIDE SEQUENCE [LARGE SCALE GENOMIC DNA]</scope>
    <source>
        <strain evidence="5 6">OL</strain>
    </source>
</reference>
<sequence>MYSNFENLSEEKKKTILDACIHEFAEKGYEKASTNTIVKEAGISKGILFHYFQNKRGLFLYVVDYCILTIVEEYNKYPLTGTGDIFQRLSELSVIKLKLTHANPEISKIMMEALGNTPADIRSEIERRYSQLSSEYMPAFFEEIDYSKFRSGVNPSKAIEILMLFLEALGDKYMKNYLGKEQELLQNYNKLMEEYNEYMEILKYGMYS</sequence>
<dbReference type="Gene3D" id="1.10.10.60">
    <property type="entry name" value="Homeodomain-like"/>
    <property type="match status" value="1"/>
</dbReference>
<feature type="domain" description="HTH tetR-type" evidence="4">
    <location>
        <begin position="10"/>
        <end position="70"/>
    </location>
</feature>
<dbReference type="InterPro" id="IPR009057">
    <property type="entry name" value="Homeodomain-like_sf"/>
</dbReference>
<proteinExistence type="predicted"/>
<keyword evidence="3" id="KW-0175">Coiled coil</keyword>
<dbReference type="STRING" id="1888891.DSOL_3441"/>
<gene>
    <name evidence="5" type="ORF">DSOL_3441</name>
</gene>
<dbReference type="SUPFAM" id="SSF48498">
    <property type="entry name" value="Tetracyclin repressor-like, C-terminal domain"/>
    <property type="match status" value="1"/>
</dbReference>
<dbReference type="InterPro" id="IPR049488">
    <property type="entry name" value="TM_1030-like_C"/>
</dbReference>
<dbReference type="InterPro" id="IPR001647">
    <property type="entry name" value="HTH_TetR"/>
</dbReference>
<dbReference type="Proteomes" id="UP000186102">
    <property type="component" value="Unassembled WGS sequence"/>
</dbReference>
<dbReference type="GO" id="GO:0003677">
    <property type="term" value="F:DNA binding"/>
    <property type="evidence" value="ECO:0007669"/>
    <property type="project" value="UniProtKB-UniRule"/>
</dbReference>
<dbReference type="PANTHER" id="PTHR43479">
    <property type="entry name" value="ACREF/ENVCD OPERON REPRESSOR-RELATED"/>
    <property type="match status" value="1"/>
</dbReference>
<dbReference type="PROSITE" id="PS01081">
    <property type="entry name" value="HTH_TETR_1"/>
    <property type="match status" value="1"/>
</dbReference>
<organism evidence="5 6">
    <name type="scientific">Desulfosporosinus metallidurans</name>
    <dbReference type="NCBI Taxonomy" id="1888891"/>
    <lineage>
        <taxon>Bacteria</taxon>
        <taxon>Bacillati</taxon>
        <taxon>Bacillota</taxon>
        <taxon>Clostridia</taxon>
        <taxon>Eubacteriales</taxon>
        <taxon>Desulfitobacteriaceae</taxon>
        <taxon>Desulfosporosinus</taxon>
    </lineage>
</organism>
<dbReference type="PRINTS" id="PR00455">
    <property type="entry name" value="HTHTETR"/>
</dbReference>
<accession>A0A1Q8QQX1</accession>
<dbReference type="Pfam" id="PF21256">
    <property type="entry name" value="TetR_C_5-like"/>
    <property type="match status" value="1"/>
</dbReference>
<dbReference type="InterPro" id="IPR050624">
    <property type="entry name" value="HTH-type_Tx_Regulator"/>
</dbReference>
<feature type="DNA-binding region" description="H-T-H motif" evidence="2">
    <location>
        <begin position="33"/>
        <end position="52"/>
    </location>
</feature>
<dbReference type="AlphaFoldDB" id="A0A1Q8QQX1"/>
<dbReference type="InterPro" id="IPR036271">
    <property type="entry name" value="Tet_transcr_reg_TetR-rel_C_sf"/>
</dbReference>